<dbReference type="InterPro" id="IPR005304">
    <property type="entry name" value="Rbsml_bgen_MeTrfase_EMG1/NEP1"/>
</dbReference>
<keyword evidence="7" id="KW-0699">rRNA-binding</keyword>
<evidence type="ECO:0000256" key="3">
    <source>
        <dbReference type="ARBA" id="ARBA00022552"/>
    </source>
</evidence>
<dbReference type="GO" id="GO:0019843">
    <property type="term" value="F:rRNA binding"/>
    <property type="evidence" value="ECO:0007669"/>
    <property type="project" value="UniProtKB-KW"/>
</dbReference>
<keyword evidence="4 9" id="KW-0489">Methyltransferase</keyword>
<name>A0AAW0JDR5_QUESU</name>
<reference evidence="9 10" key="1">
    <citation type="journal article" date="2018" name="Sci. Data">
        <title>The draft genome sequence of cork oak.</title>
        <authorList>
            <person name="Ramos A.M."/>
            <person name="Usie A."/>
            <person name="Barbosa P."/>
            <person name="Barros P.M."/>
            <person name="Capote T."/>
            <person name="Chaves I."/>
            <person name="Simoes F."/>
            <person name="Abreu I."/>
            <person name="Carrasquinho I."/>
            <person name="Faro C."/>
            <person name="Guimaraes J.B."/>
            <person name="Mendonca D."/>
            <person name="Nobrega F."/>
            <person name="Rodrigues L."/>
            <person name="Saibo N.J.M."/>
            <person name="Varela M.C."/>
            <person name="Egas C."/>
            <person name="Matos J."/>
            <person name="Miguel C.M."/>
            <person name="Oliveira M.M."/>
            <person name="Ricardo C.P."/>
            <person name="Goncalves S."/>
        </authorList>
    </citation>
    <scope>NUCLEOTIDE SEQUENCE [LARGE SCALE GENOMIC DNA]</scope>
    <source>
        <strain evidence="10">cv. HL8</strain>
    </source>
</reference>
<dbReference type="InterPro" id="IPR029028">
    <property type="entry name" value="Alpha/beta_knot_MTases"/>
</dbReference>
<protein>
    <submittedName>
        <fullName evidence="9">Ribosomal rna small subunit methyltransferase nep1</fullName>
    </submittedName>
</protein>
<sequence>MSKAYPNRYNNISDNEHMVGDLAGQLDEGKGLARTVADIKDANKRGALHFAAREGQTEVCKYLLEELKLDVDSKDEEGEIELLKILLSKVVDVDSQSDAGTPLIWAAGHGQPEAVKVLLEHHANALLMMLDSRLNKSGGLQAVYVRTEKGVLIEVKPHARLPRTFKRFSVQVLQKLSTSAVGKREKLLRVIKNPVSRYLPVNSRKIGFSFSSEKLVDINKYVASASSDTDLVFVVGAMAHGKIDKEYAMILYQFLVTL</sequence>
<dbReference type="EMBL" id="PKMF04000607">
    <property type="protein sequence ID" value="KAK7824309.1"/>
    <property type="molecule type" value="Genomic_DNA"/>
</dbReference>
<evidence type="ECO:0000313" key="9">
    <source>
        <dbReference type="EMBL" id="KAK7824309.1"/>
    </source>
</evidence>
<evidence type="ECO:0000313" key="10">
    <source>
        <dbReference type="Proteomes" id="UP000237347"/>
    </source>
</evidence>
<evidence type="ECO:0000256" key="7">
    <source>
        <dbReference type="ARBA" id="ARBA00022730"/>
    </source>
</evidence>
<keyword evidence="6" id="KW-0949">S-adenosyl-L-methionine</keyword>
<proteinExistence type="inferred from homology"/>
<dbReference type="SMART" id="SM00248">
    <property type="entry name" value="ANK"/>
    <property type="match status" value="2"/>
</dbReference>
<dbReference type="InterPro" id="IPR036770">
    <property type="entry name" value="Ankyrin_rpt-contain_sf"/>
</dbReference>
<evidence type="ECO:0000256" key="5">
    <source>
        <dbReference type="ARBA" id="ARBA00022679"/>
    </source>
</evidence>
<evidence type="ECO:0000256" key="6">
    <source>
        <dbReference type="ARBA" id="ARBA00022691"/>
    </source>
</evidence>
<dbReference type="CDD" id="cd18088">
    <property type="entry name" value="Nep1-like"/>
    <property type="match status" value="1"/>
</dbReference>
<dbReference type="Pfam" id="PF03587">
    <property type="entry name" value="EMG1"/>
    <property type="match status" value="1"/>
</dbReference>
<organism evidence="9 10">
    <name type="scientific">Quercus suber</name>
    <name type="common">Cork oak</name>
    <dbReference type="NCBI Taxonomy" id="58331"/>
    <lineage>
        <taxon>Eukaryota</taxon>
        <taxon>Viridiplantae</taxon>
        <taxon>Streptophyta</taxon>
        <taxon>Embryophyta</taxon>
        <taxon>Tracheophyta</taxon>
        <taxon>Spermatophyta</taxon>
        <taxon>Magnoliopsida</taxon>
        <taxon>eudicotyledons</taxon>
        <taxon>Gunneridae</taxon>
        <taxon>Pentapetalae</taxon>
        <taxon>rosids</taxon>
        <taxon>fabids</taxon>
        <taxon>Fagales</taxon>
        <taxon>Fagaceae</taxon>
        <taxon>Quercus</taxon>
    </lineage>
</organism>
<dbReference type="GO" id="GO:0032040">
    <property type="term" value="C:small-subunit processome"/>
    <property type="evidence" value="ECO:0007669"/>
    <property type="project" value="TreeGrafter"/>
</dbReference>
<evidence type="ECO:0000256" key="1">
    <source>
        <dbReference type="ARBA" id="ARBA00008115"/>
    </source>
</evidence>
<keyword evidence="8" id="KW-0694">RNA-binding</keyword>
<dbReference type="GO" id="GO:0070475">
    <property type="term" value="P:rRNA base methylation"/>
    <property type="evidence" value="ECO:0007669"/>
    <property type="project" value="InterPro"/>
</dbReference>
<gene>
    <name evidence="9" type="primary">Emg1_1</name>
    <name evidence="9" type="ORF">CFP56_034568</name>
</gene>
<dbReference type="Pfam" id="PF00023">
    <property type="entry name" value="Ank"/>
    <property type="match status" value="1"/>
</dbReference>
<dbReference type="Gene3D" id="3.40.1280.10">
    <property type="match status" value="1"/>
</dbReference>
<dbReference type="SUPFAM" id="SSF75217">
    <property type="entry name" value="alpha/beta knot"/>
    <property type="match status" value="1"/>
</dbReference>
<accession>A0AAW0JDR5</accession>
<evidence type="ECO:0000256" key="4">
    <source>
        <dbReference type="ARBA" id="ARBA00022603"/>
    </source>
</evidence>
<evidence type="ECO:0000256" key="2">
    <source>
        <dbReference type="ARBA" id="ARBA00022517"/>
    </source>
</evidence>
<keyword evidence="2" id="KW-0690">Ribosome biogenesis</keyword>
<dbReference type="InterPro" id="IPR029026">
    <property type="entry name" value="tRNA_m1G_MTases_N"/>
</dbReference>
<dbReference type="InterPro" id="IPR002110">
    <property type="entry name" value="Ankyrin_rpt"/>
</dbReference>
<dbReference type="AlphaFoldDB" id="A0AAW0JDR5"/>
<dbReference type="Pfam" id="PF12796">
    <property type="entry name" value="Ank_2"/>
    <property type="match status" value="1"/>
</dbReference>
<dbReference type="Proteomes" id="UP000237347">
    <property type="component" value="Unassembled WGS sequence"/>
</dbReference>
<evidence type="ECO:0000256" key="8">
    <source>
        <dbReference type="ARBA" id="ARBA00022884"/>
    </source>
</evidence>
<dbReference type="PANTHER" id="PTHR12636:SF5">
    <property type="entry name" value="RIBOSOMAL RNA SMALL SUBUNIT METHYLTRANSFERASE NEP1"/>
    <property type="match status" value="1"/>
</dbReference>
<dbReference type="PANTHER" id="PTHR12636">
    <property type="entry name" value="NEP1/MRA1"/>
    <property type="match status" value="1"/>
</dbReference>
<dbReference type="SUPFAM" id="SSF48403">
    <property type="entry name" value="Ankyrin repeat"/>
    <property type="match status" value="1"/>
</dbReference>
<keyword evidence="3" id="KW-0698">rRNA processing</keyword>
<dbReference type="Gene3D" id="1.25.40.20">
    <property type="entry name" value="Ankyrin repeat-containing domain"/>
    <property type="match status" value="2"/>
</dbReference>
<keyword evidence="10" id="KW-1185">Reference proteome</keyword>
<dbReference type="GO" id="GO:0070037">
    <property type="term" value="F:rRNA (pseudouridine) methyltransferase activity"/>
    <property type="evidence" value="ECO:0007669"/>
    <property type="project" value="InterPro"/>
</dbReference>
<comment type="similarity">
    <text evidence="1">Belongs to the class IV-like SAM-binding methyltransferase superfamily. RNA methyltransferase NEP1 family.</text>
</comment>
<comment type="caution">
    <text evidence="9">The sequence shown here is derived from an EMBL/GenBank/DDBJ whole genome shotgun (WGS) entry which is preliminary data.</text>
</comment>
<keyword evidence="5" id="KW-0808">Transferase</keyword>